<reference evidence="1 2" key="1">
    <citation type="submission" date="2016-07" db="EMBL/GenBank/DDBJ databases">
        <title>Pervasive Adenine N6-methylation of Active Genes in Fungi.</title>
        <authorList>
            <consortium name="DOE Joint Genome Institute"/>
            <person name="Mondo S.J."/>
            <person name="Dannebaum R.O."/>
            <person name="Kuo R.C."/>
            <person name="Labutti K."/>
            <person name="Haridas S."/>
            <person name="Kuo A."/>
            <person name="Salamov A."/>
            <person name="Ahrendt S.R."/>
            <person name="Lipzen A."/>
            <person name="Sullivan W."/>
            <person name="Andreopoulos W.B."/>
            <person name="Clum A."/>
            <person name="Lindquist E."/>
            <person name="Daum C."/>
            <person name="Ramamoorthy G.K."/>
            <person name="Gryganskyi A."/>
            <person name="Culley D."/>
            <person name="Magnuson J.K."/>
            <person name="James T.Y."/>
            <person name="O'Malley M.A."/>
            <person name="Stajich J.E."/>
            <person name="Spatafora J.W."/>
            <person name="Visel A."/>
            <person name="Grigoriev I.V."/>
        </authorList>
    </citation>
    <scope>NUCLEOTIDE SEQUENCE [LARGE SCALE GENOMIC DNA]</scope>
    <source>
        <strain evidence="1 2">JEL800</strain>
    </source>
</reference>
<gene>
    <name evidence="1" type="ORF">BCR33DRAFT_717595</name>
</gene>
<keyword evidence="2" id="KW-1185">Reference proteome</keyword>
<proteinExistence type="predicted"/>
<evidence type="ECO:0000313" key="1">
    <source>
        <dbReference type="EMBL" id="ORY43365.1"/>
    </source>
</evidence>
<dbReference type="Proteomes" id="UP000193642">
    <property type="component" value="Unassembled WGS sequence"/>
</dbReference>
<dbReference type="OrthoDB" id="2156443at2759"/>
<name>A0A1Y2CAK5_9FUNG</name>
<accession>A0A1Y2CAK5</accession>
<dbReference type="AlphaFoldDB" id="A0A1Y2CAK5"/>
<evidence type="ECO:0000313" key="2">
    <source>
        <dbReference type="Proteomes" id="UP000193642"/>
    </source>
</evidence>
<sequence>MDQKLLFNNLSSIRVDKKDVAYAFLQCDFTVLDKSSFATKIAEGSFLETLGLYTPTVIFVDAKFEPTLKALKQSVKIEAVQRWVLERCERDNEKAAKFSGKGQFRAALKVKCHSIRMRCLTDRLRALIQSQGSQMDDLSSLADTLSLRSVNSEYEWNTLLLETDELE</sequence>
<comment type="caution">
    <text evidence="1">The sequence shown here is derived from an EMBL/GenBank/DDBJ whole genome shotgun (WGS) entry which is preliminary data.</text>
</comment>
<organism evidence="1 2">
    <name type="scientific">Rhizoclosmatium globosum</name>
    <dbReference type="NCBI Taxonomy" id="329046"/>
    <lineage>
        <taxon>Eukaryota</taxon>
        <taxon>Fungi</taxon>
        <taxon>Fungi incertae sedis</taxon>
        <taxon>Chytridiomycota</taxon>
        <taxon>Chytridiomycota incertae sedis</taxon>
        <taxon>Chytridiomycetes</taxon>
        <taxon>Chytridiales</taxon>
        <taxon>Chytriomycetaceae</taxon>
        <taxon>Rhizoclosmatium</taxon>
    </lineage>
</organism>
<protein>
    <submittedName>
        <fullName evidence="1">Uncharacterized protein</fullName>
    </submittedName>
</protein>
<dbReference type="EMBL" id="MCGO01000025">
    <property type="protein sequence ID" value="ORY43365.1"/>
    <property type="molecule type" value="Genomic_DNA"/>
</dbReference>